<name>A0A0G1A8P7_9BACT</name>
<dbReference type="AlphaFoldDB" id="A0A0G1A8P7"/>
<comment type="caution">
    <text evidence="1">The sequence shown here is derived from an EMBL/GenBank/DDBJ whole genome shotgun (WGS) entry which is preliminary data.</text>
</comment>
<dbReference type="SUPFAM" id="SSF53271">
    <property type="entry name" value="PRTase-like"/>
    <property type="match status" value="1"/>
</dbReference>
<sequence>MRAENLQYFREELGLKPQKEAKTSKEKKDGEFKFEIITSSDLRERLKNRVWGLVNTAREEHYDALVFLDKSARPISWLFRKMWERICPEEKMPQINFVNIGRDNPVYEAREYTRNVGNPQAWAPEVFSSNVEGLQNIFGHQFDKKNILLVDEVMSTGTSLLIAKKLFENTFFGITVNQSSIFTTDEIEDVPWHAMPWMDKPGATGVMDDKGELLTKRIDQKNLDDKLAELTDKVTEEAKEMAERKGATMGFGASTFLDFISRMEDEIVKLRIAKTIDKKLQKLSEYFPALGELRSCLPKLKILDKAPLSIQASNEEKEKYIIDAWQAINALDLLQGDMGKIILAEMEEGNNTKELEDLKSLFDFVKNSKDEALTRSSFPYDLFKKINDFSNLKKLQRRGKQLRREMDKIAEEVPAAN</sequence>
<evidence type="ECO:0000313" key="2">
    <source>
        <dbReference type="Proteomes" id="UP000034837"/>
    </source>
</evidence>
<protein>
    <submittedName>
        <fullName evidence="1">Uncharacterized protein</fullName>
    </submittedName>
</protein>
<dbReference type="InterPro" id="IPR029057">
    <property type="entry name" value="PRTase-like"/>
</dbReference>
<reference evidence="1 2" key="1">
    <citation type="journal article" date="2015" name="Nature">
        <title>rRNA introns, odd ribosomes, and small enigmatic genomes across a large radiation of phyla.</title>
        <authorList>
            <person name="Brown C.T."/>
            <person name="Hug L.A."/>
            <person name="Thomas B.C."/>
            <person name="Sharon I."/>
            <person name="Castelle C.J."/>
            <person name="Singh A."/>
            <person name="Wilkins M.J."/>
            <person name="Williams K.H."/>
            <person name="Banfield J.F."/>
        </authorList>
    </citation>
    <scope>NUCLEOTIDE SEQUENCE [LARGE SCALE GENOMIC DNA]</scope>
</reference>
<evidence type="ECO:0000313" key="1">
    <source>
        <dbReference type="EMBL" id="KKS57299.1"/>
    </source>
</evidence>
<dbReference type="Proteomes" id="UP000034837">
    <property type="component" value="Unassembled WGS sequence"/>
</dbReference>
<proteinExistence type="predicted"/>
<accession>A0A0G1A8P7</accession>
<dbReference type="PATRIC" id="fig|1619039.3.peg.380"/>
<dbReference type="Gene3D" id="3.40.50.2020">
    <property type="match status" value="1"/>
</dbReference>
<organism evidence="1 2">
    <name type="scientific">Candidatus Magasanikbacteria bacterium GW2011_GWA2_42_32</name>
    <dbReference type="NCBI Taxonomy" id="1619039"/>
    <lineage>
        <taxon>Bacteria</taxon>
        <taxon>Candidatus Magasanikiibacteriota</taxon>
    </lineage>
</organism>
<gene>
    <name evidence="1" type="ORF">UV20_C0002G0088</name>
</gene>
<dbReference type="EMBL" id="LCDO01000002">
    <property type="protein sequence ID" value="KKS57299.1"/>
    <property type="molecule type" value="Genomic_DNA"/>
</dbReference>